<evidence type="ECO:0000313" key="2">
    <source>
        <dbReference type="EMBL" id="MDQ0495652.1"/>
    </source>
</evidence>
<evidence type="ECO:0000256" key="1">
    <source>
        <dbReference type="ARBA" id="ARBA00023027"/>
    </source>
</evidence>
<dbReference type="Gene3D" id="3.90.1820.10">
    <property type="entry name" value="AglA-like glucosidase"/>
    <property type="match status" value="1"/>
</dbReference>
<name>A0ABU0L1T6_9BACL</name>
<protein>
    <submittedName>
        <fullName evidence="2">Alpha-galactosidase/6-phospho-beta-glucosidase family protein</fullName>
    </submittedName>
</protein>
<dbReference type="SUPFAM" id="SSF51735">
    <property type="entry name" value="NAD(P)-binding Rossmann-fold domains"/>
    <property type="match status" value="1"/>
</dbReference>
<dbReference type="InterPro" id="IPR036291">
    <property type="entry name" value="NAD(P)-bd_dom_sf"/>
</dbReference>
<reference evidence="2 3" key="1">
    <citation type="submission" date="2023-07" db="EMBL/GenBank/DDBJ databases">
        <title>Genomic Encyclopedia of Type Strains, Phase IV (KMG-IV): sequencing the most valuable type-strain genomes for metagenomic binning, comparative biology and taxonomic classification.</title>
        <authorList>
            <person name="Goeker M."/>
        </authorList>
    </citation>
    <scope>NUCLEOTIDE SEQUENCE [LARGE SCALE GENOMIC DNA]</scope>
    <source>
        <strain evidence="2 3">DSM 14914</strain>
    </source>
</reference>
<sequence length="99" mass="10994">MSFKVAFIGAGSIGFTRGILRDLLSVPEFNEIEVAFTDISQHNLDMVTELCQRDIRENGLSIQIQSSTDRRVALKDAKYVICTIRVGGLEGFATDVDIR</sequence>
<keyword evidence="3" id="KW-1185">Reference proteome</keyword>
<comment type="caution">
    <text evidence="2">The sequence shown here is derived from an EMBL/GenBank/DDBJ whole genome shotgun (WGS) entry which is preliminary data.</text>
</comment>
<dbReference type="PRINTS" id="PR00732">
    <property type="entry name" value="GLHYDRLASE4"/>
</dbReference>
<evidence type="ECO:0000313" key="3">
    <source>
        <dbReference type="Proteomes" id="UP001242811"/>
    </source>
</evidence>
<accession>A0ABU0L1T6</accession>
<organism evidence="2 3">
    <name type="scientific">Paenibacillus brasilensis</name>
    <dbReference type="NCBI Taxonomy" id="128574"/>
    <lineage>
        <taxon>Bacteria</taxon>
        <taxon>Bacillati</taxon>
        <taxon>Bacillota</taxon>
        <taxon>Bacilli</taxon>
        <taxon>Bacillales</taxon>
        <taxon>Paenibacillaceae</taxon>
        <taxon>Paenibacillus</taxon>
    </lineage>
</organism>
<dbReference type="InterPro" id="IPR053715">
    <property type="entry name" value="GH4_Enzyme_sf"/>
</dbReference>
<dbReference type="Proteomes" id="UP001242811">
    <property type="component" value="Unassembled WGS sequence"/>
</dbReference>
<proteinExistence type="predicted"/>
<dbReference type="PANTHER" id="PTHR32092">
    <property type="entry name" value="6-PHOSPHO-BETA-GLUCOSIDASE-RELATED"/>
    <property type="match status" value="1"/>
</dbReference>
<keyword evidence="1" id="KW-0520">NAD</keyword>
<dbReference type="InterPro" id="IPR001088">
    <property type="entry name" value="Glyco_hydro_4"/>
</dbReference>
<gene>
    <name evidence="2" type="ORF">QOZ95_003834</name>
</gene>
<dbReference type="EMBL" id="JAUSWA010000025">
    <property type="protein sequence ID" value="MDQ0495652.1"/>
    <property type="molecule type" value="Genomic_DNA"/>
</dbReference>
<dbReference type="Pfam" id="PF02056">
    <property type="entry name" value="Glyco_hydro_4"/>
    <property type="match status" value="1"/>
</dbReference>